<feature type="domain" description="DUF2147" evidence="2">
    <location>
        <begin position="29"/>
        <end position="106"/>
    </location>
</feature>
<evidence type="ECO:0000313" key="4">
    <source>
        <dbReference type="Proteomes" id="UP000183208"/>
    </source>
</evidence>
<organism evidence="3 4">
    <name type="scientific">Bradyrhizobium lablabi</name>
    <dbReference type="NCBI Taxonomy" id="722472"/>
    <lineage>
        <taxon>Bacteria</taxon>
        <taxon>Pseudomonadati</taxon>
        <taxon>Pseudomonadota</taxon>
        <taxon>Alphaproteobacteria</taxon>
        <taxon>Hyphomicrobiales</taxon>
        <taxon>Nitrobacteraceae</taxon>
        <taxon>Bradyrhizobium</taxon>
    </lineage>
</organism>
<dbReference type="RefSeq" id="WP_074816228.1">
    <property type="nucleotide sequence ID" value="NZ_FNTI01000001.1"/>
</dbReference>
<dbReference type="Pfam" id="PF09917">
    <property type="entry name" value="DUF2147"/>
    <property type="match status" value="1"/>
</dbReference>
<dbReference type="Gene3D" id="2.40.128.520">
    <property type="match status" value="1"/>
</dbReference>
<proteinExistence type="predicted"/>
<reference evidence="3 4" key="1">
    <citation type="submission" date="2016-10" db="EMBL/GenBank/DDBJ databases">
        <authorList>
            <person name="de Groot N.N."/>
        </authorList>
    </citation>
    <scope>NUCLEOTIDE SEQUENCE [LARGE SCALE GENOMIC DNA]</scope>
    <source>
        <strain evidence="3 4">GAS522</strain>
    </source>
</reference>
<evidence type="ECO:0000259" key="2">
    <source>
        <dbReference type="Pfam" id="PF09917"/>
    </source>
</evidence>
<protein>
    <recommendedName>
        <fullName evidence="2">DUF2147 domain-containing protein</fullName>
    </recommendedName>
</protein>
<dbReference type="PANTHER" id="PTHR36919">
    <property type="entry name" value="BLR1215 PROTEIN"/>
    <property type="match status" value="1"/>
</dbReference>
<gene>
    <name evidence="3" type="ORF">SAMN05444171_0962</name>
</gene>
<dbReference type="EMBL" id="FNTI01000001">
    <property type="protein sequence ID" value="SEC23914.1"/>
    <property type="molecule type" value="Genomic_DNA"/>
</dbReference>
<keyword evidence="1" id="KW-0732">Signal</keyword>
<dbReference type="PANTHER" id="PTHR36919:SF2">
    <property type="entry name" value="BLL6627 PROTEIN"/>
    <property type="match status" value="1"/>
</dbReference>
<sequence>MRQPSIALAAAAIFVLNAPASAGQTPESGYFLTQDKTGIVKLEPCGSNICGILVWGQDLKDGELDRGNPNPARRSRPICGMAVLQFARSGDNASAYDPATGKTERGFKVTGDASKLLLGGSDGETWVKTSQPSQPCR</sequence>
<dbReference type="Proteomes" id="UP000183208">
    <property type="component" value="Unassembled WGS sequence"/>
</dbReference>
<name>A0A1H4QWR4_9BRAD</name>
<evidence type="ECO:0000256" key="1">
    <source>
        <dbReference type="SAM" id="SignalP"/>
    </source>
</evidence>
<dbReference type="InterPro" id="IPR019223">
    <property type="entry name" value="DUF2147"/>
</dbReference>
<dbReference type="AlphaFoldDB" id="A0A1H4QWR4"/>
<evidence type="ECO:0000313" key="3">
    <source>
        <dbReference type="EMBL" id="SEC23914.1"/>
    </source>
</evidence>
<accession>A0A1H4QWR4</accession>
<feature type="chain" id="PRO_5010343616" description="DUF2147 domain-containing protein" evidence="1">
    <location>
        <begin position="23"/>
        <end position="137"/>
    </location>
</feature>
<feature type="signal peptide" evidence="1">
    <location>
        <begin position="1"/>
        <end position="22"/>
    </location>
</feature>